<dbReference type="InterPro" id="IPR057078">
    <property type="entry name" value="HYR-4C"/>
</dbReference>
<dbReference type="Pfam" id="PF13585">
    <property type="entry name" value="CHU_C"/>
    <property type="match status" value="1"/>
</dbReference>
<dbReference type="InterPro" id="IPR013783">
    <property type="entry name" value="Ig-like_fold"/>
</dbReference>
<dbReference type="EMBL" id="JBHUDZ010000016">
    <property type="protein sequence ID" value="MFD1604819.1"/>
    <property type="molecule type" value="Genomic_DNA"/>
</dbReference>
<feature type="domain" description="HYR-like" evidence="1">
    <location>
        <begin position="733"/>
        <end position="807"/>
    </location>
</feature>
<comment type="caution">
    <text evidence="2">The sequence shown here is derived from an EMBL/GenBank/DDBJ whole genome shotgun (WGS) entry which is preliminary data.</text>
</comment>
<feature type="non-terminal residue" evidence="2">
    <location>
        <position position="1"/>
    </location>
</feature>
<dbReference type="Pfam" id="PF23237">
    <property type="entry name" value="HYR_4C"/>
    <property type="match status" value="2"/>
</dbReference>
<protein>
    <submittedName>
        <fullName evidence="2">Gliding motility-associated C-terminal domain-containing protein</fullName>
    </submittedName>
</protein>
<accession>A0ABW4HIV9</accession>
<sequence length="1070" mass="107500">ITVNPDATITLSSAAATASQTLCINTPLTDIVYTPASGATGAALTAGTLPAGVTGSFAGGVFTISGTPTASGTFNYTVTTTGGCSSASLSGSITVNPNATITLSSVAATASQTLCINTPLTSIVYTPSSGATGAALTAGTLPAGVTGSFAGGVFTISGTPTASGTFNYTVTTTGGCSSASLSGSITVNPNATIALSSAAATASQTLCINTPLTDIVYTPASGATGAALTAGTLPAGVTGSFAGGVFTISGTPTASGTFNYTVTTTGGCSSASLSGSITVNPDAAIALSSAAATASQTLCVNTPLTSIVYTPSSGATGAALTAGELPAGVTRSFADGVFTISGTPTASGTFNYTVTTTGGCSSASLSGSITVNPDAAIALSSAAATASQTLCINTPLTDIVYTPASGATGAALTAGALPAGVTGSFADGVFTISGTPTASGTFNYTVTTTGGCSSASLSGSITVNDILALNGTESTLCAADGSGYILTVNVTGQAPYTATGTGAPGTWNGNQWTSDKILAGVNYNVGIQDSYACNTVVVADTASICCAYEVKVPTFPITTVACYSEIPTAASLTEAQYEALGNGDGNIGDIPCGVIEITAANSSDPTCNGNVIRTYTVTEYADPNNNKVRDAGENNILETTSSTQTFTIQRTDFTIAPNGASTVACPSDVTPPQLPVVNDNCGNVLTASGPVISAAPVCNGIITYTYTFTDCAGHAHDWVYTYTINNTAAPQGTAPSDITVQCIDAIPPANINAVTNIKGNCNNNVTVTVADINNGGTGCSASPYIVTRTYTLTDCGGLTTQLVQTLTAKDTTAPVFVGILPEDITVECSVGIPTAATLSAIDNCGVATVTYTEVKVNGSCSGNYKLQRTWTAVDACGNKAAHTQLINVTDTTAPVFAEALPEAVINTDCSNIPSAVVLTATDNCGSAAVNYTETRTDGDCSARYTLNRTWTAVDECGNQTSFMQKINVSCPPNIYNALSPNGDGMNDTFVIEGIDCFPNNTVSIYNRYGVLIYEKKGYDNVTNPFEGFSDGRATVLKGDKLPTGTYFYILEYEDNGRHGKKSGYLYINDN</sequence>
<dbReference type="RefSeq" id="WP_379818688.1">
    <property type="nucleotide sequence ID" value="NZ_JBHUDZ010000016.1"/>
</dbReference>
<dbReference type="InterPro" id="IPR026341">
    <property type="entry name" value="T9SS_type_B"/>
</dbReference>
<proteinExistence type="predicted"/>
<name>A0ABW4HIV9_9FLAO</name>
<organism evidence="2 3">
    <name type="scientific">Flavobacterium artemisiae</name>
    <dbReference type="NCBI Taxonomy" id="2126556"/>
    <lineage>
        <taxon>Bacteria</taxon>
        <taxon>Pseudomonadati</taxon>
        <taxon>Bacteroidota</taxon>
        <taxon>Flavobacteriia</taxon>
        <taxon>Flavobacteriales</taxon>
        <taxon>Flavobacteriaceae</taxon>
        <taxon>Flavobacterium</taxon>
    </lineage>
</organism>
<feature type="domain" description="HYR-like" evidence="1">
    <location>
        <begin position="654"/>
        <end position="724"/>
    </location>
</feature>
<dbReference type="Gene3D" id="2.60.40.10">
    <property type="entry name" value="Immunoglobulins"/>
    <property type="match status" value="5"/>
</dbReference>
<evidence type="ECO:0000313" key="2">
    <source>
        <dbReference type="EMBL" id="MFD1604819.1"/>
    </source>
</evidence>
<gene>
    <name evidence="2" type="ORF">ACFSC2_18925</name>
</gene>
<dbReference type="Proteomes" id="UP001597138">
    <property type="component" value="Unassembled WGS sequence"/>
</dbReference>
<keyword evidence="3" id="KW-1185">Reference proteome</keyword>
<evidence type="ECO:0000259" key="1">
    <source>
        <dbReference type="Pfam" id="PF23237"/>
    </source>
</evidence>
<reference evidence="3" key="1">
    <citation type="journal article" date="2019" name="Int. J. Syst. Evol. Microbiol.">
        <title>The Global Catalogue of Microorganisms (GCM) 10K type strain sequencing project: providing services to taxonomists for standard genome sequencing and annotation.</title>
        <authorList>
            <consortium name="The Broad Institute Genomics Platform"/>
            <consortium name="The Broad Institute Genome Sequencing Center for Infectious Disease"/>
            <person name="Wu L."/>
            <person name="Ma J."/>
        </authorList>
    </citation>
    <scope>NUCLEOTIDE SEQUENCE [LARGE SCALE GENOMIC DNA]</scope>
    <source>
        <strain evidence="3">CCUG 70865</strain>
    </source>
</reference>
<dbReference type="NCBIfam" id="TIGR04131">
    <property type="entry name" value="Bac_Flav_CTERM"/>
    <property type="match status" value="1"/>
</dbReference>
<evidence type="ECO:0000313" key="3">
    <source>
        <dbReference type="Proteomes" id="UP001597138"/>
    </source>
</evidence>